<dbReference type="PANTHER" id="PTHR34613:SF1">
    <property type="entry name" value="SLL6017 PROTEIN"/>
    <property type="match status" value="1"/>
</dbReference>
<comment type="caution">
    <text evidence="2">The sequence shown here is derived from an EMBL/GenBank/DDBJ whole genome shotgun (WGS) entry which is preliminary data.</text>
</comment>
<evidence type="ECO:0000313" key="3">
    <source>
        <dbReference type="Proteomes" id="UP000712673"/>
    </source>
</evidence>
<organism evidence="2 3">
    <name type="scientific">Tectimicrobiota bacterium</name>
    <dbReference type="NCBI Taxonomy" id="2528274"/>
    <lineage>
        <taxon>Bacteria</taxon>
        <taxon>Pseudomonadati</taxon>
        <taxon>Nitrospinota/Tectimicrobiota group</taxon>
        <taxon>Candidatus Tectimicrobiota</taxon>
    </lineage>
</organism>
<dbReference type="InterPro" id="IPR025587">
    <property type="entry name" value="DUF4351"/>
</dbReference>
<evidence type="ECO:0000259" key="1">
    <source>
        <dbReference type="Pfam" id="PF14261"/>
    </source>
</evidence>
<dbReference type="EMBL" id="VGLS01000811">
    <property type="protein sequence ID" value="MBM3226165.1"/>
    <property type="molecule type" value="Genomic_DNA"/>
</dbReference>
<dbReference type="Proteomes" id="UP000712673">
    <property type="component" value="Unassembled WGS sequence"/>
</dbReference>
<name>A0A937W6N9_UNCTE</name>
<reference evidence="2" key="1">
    <citation type="submission" date="2019-03" db="EMBL/GenBank/DDBJ databases">
        <title>Lake Tanganyika Metagenome-Assembled Genomes (MAGs).</title>
        <authorList>
            <person name="Tran P."/>
        </authorList>
    </citation>
    <scope>NUCLEOTIDE SEQUENCE</scope>
    <source>
        <strain evidence="2">K_DeepCast_65m_m2_066</strain>
    </source>
</reference>
<protein>
    <submittedName>
        <fullName evidence="2">DUF4351 domain-containing protein</fullName>
    </submittedName>
</protein>
<gene>
    <name evidence="2" type="ORF">FJZ47_20550</name>
</gene>
<dbReference type="Pfam" id="PF14261">
    <property type="entry name" value="DUF4351"/>
    <property type="match status" value="1"/>
</dbReference>
<evidence type="ECO:0000313" key="2">
    <source>
        <dbReference type="EMBL" id="MBM3226165.1"/>
    </source>
</evidence>
<proteinExistence type="predicted"/>
<accession>A0A937W6N9</accession>
<sequence length="315" mass="36304">MADHDQRFKVLLQEFFAEFFQLFLPDWFARFDFARIDWLDKEAFNDPPQGERRYLDLVARLPVRQALTLPGLPAATSWLTLVHVEIEADDTAAPLRRRMLPYYAYLRRQYELPVLPIALYLRVGLNGLGWDEYVETFWEQELLRFHYAYIGLPALDGMPYIQGSNWLGVALAALMRIPTGQRLALGQTAWRRLVQCPENDYRKYLLCECVDAYLPLDEGQRRVLETTMLQDPDTGVRTMATTLFEKLREEGREEGRRTGLLEGQRAVIQVLLEERFGPLSASVQAQIEGLPADRLAALGRALLRAQSLRDLGLED</sequence>
<dbReference type="PANTHER" id="PTHR34613">
    <property type="entry name" value="SLL0800 PROTEIN"/>
    <property type="match status" value="1"/>
</dbReference>
<feature type="domain" description="DUF4351" evidence="1">
    <location>
        <begin position="259"/>
        <end position="311"/>
    </location>
</feature>
<dbReference type="AlphaFoldDB" id="A0A937W6N9"/>